<feature type="repeat" description="ANK" evidence="3">
    <location>
        <begin position="433"/>
        <end position="466"/>
    </location>
</feature>
<name>A0A813IR08_POLGL</name>
<dbReference type="PANTHER" id="PTHR24166:SF48">
    <property type="entry name" value="PROTEIN VAPYRIN"/>
    <property type="match status" value="1"/>
</dbReference>
<evidence type="ECO:0000256" key="1">
    <source>
        <dbReference type="ARBA" id="ARBA00022737"/>
    </source>
</evidence>
<dbReference type="Proteomes" id="UP000626109">
    <property type="component" value="Unassembled WGS sequence"/>
</dbReference>
<organism evidence="5 6">
    <name type="scientific">Polarella glacialis</name>
    <name type="common">Dinoflagellate</name>
    <dbReference type="NCBI Taxonomy" id="89957"/>
    <lineage>
        <taxon>Eukaryota</taxon>
        <taxon>Sar</taxon>
        <taxon>Alveolata</taxon>
        <taxon>Dinophyceae</taxon>
        <taxon>Suessiales</taxon>
        <taxon>Suessiaceae</taxon>
        <taxon>Polarella</taxon>
    </lineage>
</organism>
<evidence type="ECO:0000256" key="2">
    <source>
        <dbReference type="ARBA" id="ARBA00023043"/>
    </source>
</evidence>
<evidence type="ECO:0000313" key="5">
    <source>
        <dbReference type="EMBL" id="CAE8653440.1"/>
    </source>
</evidence>
<feature type="repeat" description="ANK" evidence="3">
    <location>
        <begin position="220"/>
        <end position="252"/>
    </location>
</feature>
<evidence type="ECO:0000256" key="3">
    <source>
        <dbReference type="PROSITE-ProRule" id="PRU00023"/>
    </source>
</evidence>
<dbReference type="EMBL" id="CAJNNW010011695">
    <property type="protein sequence ID" value="CAE8653440.1"/>
    <property type="molecule type" value="Genomic_DNA"/>
</dbReference>
<evidence type="ECO:0000313" key="6">
    <source>
        <dbReference type="Proteomes" id="UP000626109"/>
    </source>
</evidence>
<feature type="repeat" description="ANK" evidence="3">
    <location>
        <begin position="153"/>
        <end position="185"/>
    </location>
</feature>
<dbReference type="PANTHER" id="PTHR24166">
    <property type="entry name" value="ROLLING PEBBLES, ISOFORM B"/>
    <property type="match status" value="1"/>
</dbReference>
<reference evidence="5" key="1">
    <citation type="submission" date="2021-02" db="EMBL/GenBank/DDBJ databases">
        <authorList>
            <person name="Dougan E. K."/>
            <person name="Rhodes N."/>
            <person name="Thang M."/>
            <person name="Chan C."/>
        </authorList>
    </citation>
    <scope>NUCLEOTIDE SEQUENCE</scope>
</reference>
<dbReference type="InterPro" id="IPR036770">
    <property type="entry name" value="Ankyrin_rpt-contain_sf"/>
</dbReference>
<evidence type="ECO:0000256" key="4">
    <source>
        <dbReference type="SAM" id="MobiDB-lite"/>
    </source>
</evidence>
<feature type="repeat" description="ANK" evidence="3">
    <location>
        <begin position="288"/>
        <end position="316"/>
    </location>
</feature>
<protein>
    <submittedName>
        <fullName evidence="5">Uncharacterized protein</fullName>
    </submittedName>
</protein>
<keyword evidence="2 3" id="KW-0040">ANK repeat</keyword>
<dbReference type="PROSITE" id="PS50088">
    <property type="entry name" value="ANK_REPEAT"/>
    <property type="match status" value="6"/>
</dbReference>
<feature type="repeat" description="ANK" evidence="3">
    <location>
        <begin position="186"/>
        <end position="218"/>
    </location>
</feature>
<dbReference type="Pfam" id="PF12796">
    <property type="entry name" value="Ank_2"/>
    <property type="match status" value="2"/>
</dbReference>
<dbReference type="InterPro" id="IPR002110">
    <property type="entry name" value="Ankyrin_rpt"/>
</dbReference>
<dbReference type="Pfam" id="PF00023">
    <property type="entry name" value="Ank"/>
    <property type="match status" value="2"/>
</dbReference>
<keyword evidence="1" id="KW-0677">Repeat</keyword>
<feature type="compositionally biased region" description="Basic residues" evidence="4">
    <location>
        <begin position="325"/>
        <end position="334"/>
    </location>
</feature>
<gene>
    <name evidence="5" type="ORF">PGLA2088_LOCUS10419</name>
</gene>
<sequence length="651" mass="70353">MKVVWLSLGYLCHSGRGVDRNGELTIPVISGELASPDQIHRALEPAWRSLVEERNDAGLVGPKDEGKPQPPLSAEEAAFQYERVQKGEVDSARLLLVFGMVPSVRHVDNDTIGFLAEDRDKAIGNGDQAVERMDDEDWRHAPAILDANTRYADGSTALHMAATCSLLRSVRHFLKAGADVNTTSNMGLQPIHNAAIMGHSAAVELLVRHKADVNARHRFAGSTPLHFAAEMGHHQLVRSLCELGADVEAEKRHGGTAIHVSADTNNAAVTRALIEAPCGADPDAALLGDTVPLYLAAGRGFHEVIDVLIEAGANPDRTLWPQRPWHSKNKKSRKATPATETKELTVTAQVLPGSDPSAAGWEEGNGATSLHNACENGHLKAVLALLEGGARQLATMQGVTPLITSLQYRHPKIAVALLDSTTPANVAVASPADGQTALHLAAAYDFPEVVARILMSFGGRTDVRDHQGNVALDYARGRLTRWLLGRFQGRDPELDAVVRSASPNELEHLLSATAASPEVQELYMDFARRHREGNLVEEASRLAASLSSGSELARGERDVQMRRFTIARFILAGSDVPIAVEAMMQKTEAALHVGLVLLRIRVDSLRYMPDSGELTVNGRTDGKLMDDIMRTAGGRLCQSLQKPFVEFAQKG</sequence>
<dbReference type="AlphaFoldDB" id="A0A813IR08"/>
<dbReference type="Gene3D" id="1.25.40.20">
    <property type="entry name" value="Ankyrin repeat-containing domain"/>
    <property type="match status" value="2"/>
</dbReference>
<feature type="region of interest" description="Disordered" evidence="4">
    <location>
        <begin position="319"/>
        <end position="341"/>
    </location>
</feature>
<dbReference type="SMART" id="SM00248">
    <property type="entry name" value="ANK"/>
    <property type="match status" value="8"/>
</dbReference>
<dbReference type="PRINTS" id="PR01415">
    <property type="entry name" value="ANKYRIN"/>
</dbReference>
<accession>A0A813IR08</accession>
<dbReference type="InterPro" id="IPR050889">
    <property type="entry name" value="Dendritic_Spine_Reg/Scaffold"/>
</dbReference>
<dbReference type="SUPFAM" id="SSF48403">
    <property type="entry name" value="Ankyrin repeat"/>
    <property type="match status" value="1"/>
</dbReference>
<comment type="caution">
    <text evidence="5">The sequence shown here is derived from an EMBL/GenBank/DDBJ whole genome shotgun (WGS) entry which is preliminary data.</text>
</comment>
<dbReference type="PROSITE" id="PS50297">
    <property type="entry name" value="ANK_REP_REGION"/>
    <property type="match status" value="6"/>
</dbReference>
<feature type="repeat" description="ANK" evidence="3">
    <location>
        <begin position="365"/>
        <end position="390"/>
    </location>
</feature>
<proteinExistence type="predicted"/>